<keyword evidence="7" id="KW-0812">Transmembrane</keyword>
<dbReference type="Gene3D" id="3.90.1580.10">
    <property type="entry name" value="paralog of FGE (formylglycine-generating enzyme)"/>
    <property type="match status" value="1"/>
</dbReference>
<dbReference type="Pfam" id="PF00069">
    <property type="entry name" value="Pkinase"/>
    <property type="match status" value="1"/>
</dbReference>
<evidence type="ECO:0000256" key="3">
    <source>
        <dbReference type="ARBA" id="ARBA00022741"/>
    </source>
</evidence>
<dbReference type="InterPro" id="IPR005532">
    <property type="entry name" value="SUMF_dom"/>
</dbReference>
<dbReference type="PROSITE" id="PS00107">
    <property type="entry name" value="PROTEIN_KINASE_ATP"/>
    <property type="match status" value="1"/>
</dbReference>
<keyword evidence="1 9" id="KW-0723">Serine/threonine-protein kinase</keyword>
<proteinExistence type="predicted"/>
<dbReference type="GO" id="GO:0004674">
    <property type="term" value="F:protein serine/threonine kinase activity"/>
    <property type="evidence" value="ECO:0007669"/>
    <property type="project" value="UniProtKB-KW"/>
</dbReference>
<organism evidence="9">
    <name type="scientific">hydrothermal vent metagenome</name>
    <dbReference type="NCBI Taxonomy" id="652676"/>
    <lineage>
        <taxon>unclassified sequences</taxon>
        <taxon>metagenomes</taxon>
        <taxon>ecological metagenomes</taxon>
    </lineage>
</organism>
<dbReference type="PANTHER" id="PTHR43289">
    <property type="entry name" value="MITOGEN-ACTIVATED PROTEIN KINASE KINASE KINASE 20-RELATED"/>
    <property type="match status" value="1"/>
</dbReference>
<dbReference type="Gene3D" id="1.10.510.10">
    <property type="entry name" value="Transferase(Phosphotransferase) domain 1"/>
    <property type="match status" value="1"/>
</dbReference>
<dbReference type="SUPFAM" id="SSF56436">
    <property type="entry name" value="C-type lectin-like"/>
    <property type="match status" value="1"/>
</dbReference>
<dbReference type="PROSITE" id="PS00108">
    <property type="entry name" value="PROTEIN_KINASE_ST"/>
    <property type="match status" value="1"/>
</dbReference>
<feature type="compositionally biased region" description="Low complexity" evidence="6">
    <location>
        <begin position="289"/>
        <end position="302"/>
    </location>
</feature>
<dbReference type="CDD" id="cd14014">
    <property type="entry name" value="STKc_PknB_like"/>
    <property type="match status" value="1"/>
</dbReference>
<reference evidence="9" key="1">
    <citation type="submission" date="2018-06" db="EMBL/GenBank/DDBJ databases">
        <authorList>
            <person name="Zhirakovskaya E."/>
        </authorList>
    </citation>
    <scope>NUCLEOTIDE SEQUENCE</scope>
</reference>
<evidence type="ECO:0000259" key="8">
    <source>
        <dbReference type="PROSITE" id="PS50011"/>
    </source>
</evidence>
<evidence type="ECO:0000256" key="6">
    <source>
        <dbReference type="SAM" id="MobiDB-lite"/>
    </source>
</evidence>
<protein>
    <submittedName>
        <fullName evidence="9">Serine/threonine protein kinase PrkC, regulator of stationary phase</fullName>
    </submittedName>
</protein>
<evidence type="ECO:0000256" key="4">
    <source>
        <dbReference type="ARBA" id="ARBA00022777"/>
    </source>
</evidence>
<name>A0A3B0ULF6_9ZZZZ</name>
<keyword evidence="7" id="KW-0472">Membrane</keyword>
<dbReference type="Pfam" id="PF03781">
    <property type="entry name" value="FGE-sulfatase"/>
    <property type="match status" value="1"/>
</dbReference>
<dbReference type="EMBL" id="UOEU01000255">
    <property type="protein sequence ID" value="VAW31588.1"/>
    <property type="molecule type" value="Genomic_DNA"/>
</dbReference>
<evidence type="ECO:0000256" key="5">
    <source>
        <dbReference type="ARBA" id="ARBA00022840"/>
    </source>
</evidence>
<dbReference type="InterPro" id="IPR016187">
    <property type="entry name" value="CTDL_fold"/>
</dbReference>
<evidence type="ECO:0000313" key="9">
    <source>
        <dbReference type="EMBL" id="VAW31588.1"/>
    </source>
</evidence>
<dbReference type="InterPro" id="IPR000719">
    <property type="entry name" value="Prot_kinase_dom"/>
</dbReference>
<dbReference type="SUPFAM" id="SSF56112">
    <property type="entry name" value="Protein kinase-like (PK-like)"/>
    <property type="match status" value="1"/>
</dbReference>
<dbReference type="AlphaFoldDB" id="A0A3B0ULF6"/>
<feature type="region of interest" description="Disordered" evidence="6">
    <location>
        <begin position="289"/>
        <end position="319"/>
    </location>
</feature>
<gene>
    <name evidence="9" type="ORF">MNBD_CHLOROFLEXI01-2736</name>
</gene>
<dbReference type="Gene3D" id="3.30.200.20">
    <property type="entry name" value="Phosphorylase Kinase, domain 1"/>
    <property type="match status" value="1"/>
</dbReference>
<dbReference type="InterPro" id="IPR017441">
    <property type="entry name" value="Protein_kinase_ATP_BS"/>
</dbReference>
<sequence>MADLNQDPLIGQQLDEYELISLLGRGGMARVYRGRDVRLKRDVAIKVIDAVYRADEAYRARFEREAQAIAQLEHPHIVRLYRYGEVSGLFYMAMQYVPGQDLRGYLNGLRAQDEWLPALEAARLVRELCGALDYAHSKGIIHRDVKPSNIMLGEDGRSYLTDFGLVWLAGSETKGEIFGSPHYLAPEQAISSAQVVPQSDLYGVGVILYQMFTGQRPFEGVEPLEIVMKQMGEAPPSPQMHRPELNAALTAVILKALAKEPNERFANGNILATAVEQAIQQPNEIDLPLPAAPSTPASFHPLTPSPPPPAVASAPLSAQPRTLPPAPAAVAMGQAQQTVTPTPKAEKVATNNGRSCLIFLLLLLLVLGVGGAAGWFFGWQQYSLDDFAYLAENGRLPPTTMPTATASPTATATLLPTVPPTVAATEMVVETATSTRLAPAVFTPTLLATSLPTPLPSSTPAPLPTATNTPAPTPFVIVTRDQDGMPQVLIPATTFLMGARDEDTAASPDERSQHEVSLDAFAIDLYEVSVAQYAAFLNTLGEYVNACSGFTCLSTRFETTRSYLTDEQTGYLPVEGFAEYPINNVSWHGANAYCSWVGGRLPTEAEWELAATGRNGRFYPWGDDNPDGETAVFASTFASLQPVNSLPDGASPFGLYHMAGNVWEWVADGYDPIYYDRSPAENPTGPAVSATDLRILRGGGYDSPAADLRTTNRASERPTEFRTIPSVGFRCVTPTD</sequence>
<keyword evidence="2" id="KW-0808">Transferase</keyword>
<keyword evidence="7" id="KW-1133">Transmembrane helix</keyword>
<dbReference type="PROSITE" id="PS50011">
    <property type="entry name" value="PROTEIN_KINASE_DOM"/>
    <property type="match status" value="1"/>
</dbReference>
<evidence type="ECO:0000256" key="1">
    <source>
        <dbReference type="ARBA" id="ARBA00022527"/>
    </source>
</evidence>
<accession>A0A3B0ULF6</accession>
<dbReference type="InterPro" id="IPR042095">
    <property type="entry name" value="SUMF_sf"/>
</dbReference>
<dbReference type="InterPro" id="IPR011009">
    <property type="entry name" value="Kinase-like_dom_sf"/>
</dbReference>
<keyword evidence="5" id="KW-0067">ATP-binding</keyword>
<dbReference type="InterPro" id="IPR008271">
    <property type="entry name" value="Ser/Thr_kinase_AS"/>
</dbReference>
<keyword evidence="3" id="KW-0547">Nucleotide-binding</keyword>
<evidence type="ECO:0000256" key="2">
    <source>
        <dbReference type="ARBA" id="ARBA00022679"/>
    </source>
</evidence>
<dbReference type="GO" id="GO:0005524">
    <property type="term" value="F:ATP binding"/>
    <property type="evidence" value="ECO:0007669"/>
    <property type="project" value="UniProtKB-KW"/>
</dbReference>
<dbReference type="SMART" id="SM00220">
    <property type="entry name" value="S_TKc"/>
    <property type="match status" value="1"/>
</dbReference>
<dbReference type="PANTHER" id="PTHR43289:SF6">
    <property type="entry name" value="SERINE_THREONINE-PROTEIN KINASE NEKL-3"/>
    <property type="match status" value="1"/>
</dbReference>
<feature type="transmembrane region" description="Helical" evidence="7">
    <location>
        <begin position="357"/>
        <end position="377"/>
    </location>
</feature>
<dbReference type="FunFam" id="3.30.200.20:FF:000035">
    <property type="entry name" value="Serine/threonine protein kinase Stk1"/>
    <property type="match status" value="1"/>
</dbReference>
<keyword evidence="4 9" id="KW-0418">Kinase</keyword>
<evidence type="ECO:0000256" key="7">
    <source>
        <dbReference type="SAM" id="Phobius"/>
    </source>
</evidence>
<feature type="domain" description="Protein kinase" evidence="8">
    <location>
        <begin position="17"/>
        <end position="279"/>
    </location>
</feature>